<protein>
    <submittedName>
        <fullName evidence="1">Uncharacterized protein</fullName>
    </submittedName>
</protein>
<proteinExistence type="predicted"/>
<dbReference type="EMBL" id="JALDAX010000002">
    <property type="protein sequence ID" value="MCI3239175.1"/>
    <property type="molecule type" value="Genomic_DNA"/>
</dbReference>
<organism evidence="1 2">
    <name type="scientific">Streptomyces spinosisporus</name>
    <dbReference type="NCBI Taxonomy" id="2927582"/>
    <lineage>
        <taxon>Bacteria</taxon>
        <taxon>Bacillati</taxon>
        <taxon>Actinomycetota</taxon>
        <taxon>Actinomycetes</taxon>
        <taxon>Kitasatosporales</taxon>
        <taxon>Streptomycetaceae</taxon>
        <taxon>Streptomyces</taxon>
    </lineage>
</organism>
<sequence>MRAELYVMQIPNSDALMQSTQRTAMIEPSQFLSEASAVIPIHGLPTVPAVPPHSHVQACRR</sequence>
<dbReference type="Proteomes" id="UP001165270">
    <property type="component" value="Unassembled WGS sequence"/>
</dbReference>
<comment type="caution">
    <text evidence="1">The sequence shown here is derived from an EMBL/GenBank/DDBJ whole genome shotgun (WGS) entry which is preliminary data.</text>
</comment>
<name>A0ABS9XAR3_9ACTN</name>
<reference evidence="1" key="1">
    <citation type="submission" date="2022-03" db="EMBL/GenBank/DDBJ databases">
        <title>Streptomyces 7R015 and 7R016 isolated from Barleria lupulina in Thailand.</title>
        <authorList>
            <person name="Kanchanasin P."/>
            <person name="Phongsopitanun W."/>
            <person name="Tanasupawat S."/>
        </authorList>
    </citation>
    <scope>NUCLEOTIDE SEQUENCE</scope>
    <source>
        <strain evidence="1">7R016</strain>
    </source>
</reference>
<gene>
    <name evidence="1" type="ORF">MQN93_05500</name>
</gene>
<accession>A0ABS9XAR3</accession>
<evidence type="ECO:0000313" key="2">
    <source>
        <dbReference type="Proteomes" id="UP001165270"/>
    </source>
</evidence>
<keyword evidence="2" id="KW-1185">Reference proteome</keyword>
<evidence type="ECO:0000313" key="1">
    <source>
        <dbReference type="EMBL" id="MCI3239175.1"/>
    </source>
</evidence>
<dbReference type="RefSeq" id="WP_242708556.1">
    <property type="nucleotide sequence ID" value="NZ_JALDAX010000002.1"/>
</dbReference>